<dbReference type="AlphaFoldDB" id="A0AAE1DLN0"/>
<comment type="caution">
    <text evidence="1">The sequence shown here is derived from an EMBL/GenBank/DDBJ whole genome shotgun (WGS) entry which is preliminary data.</text>
</comment>
<reference evidence="1" key="1">
    <citation type="journal article" date="2023" name="G3 (Bethesda)">
        <title>A reference genome for the long-term kleptoplast-retaining sea slug Elysia crispata morphotype clarki.</title>
        <authorList>
            <person name="Eastman K.E."/>
            <person name="Pendleton A.L."/>
            <person name="Shaikh M.A."/>
            <person name="Suttiyut T."/>
            <person name="Ogas R."/>
            <person name="Tomko P."/>
            <person name="Gavelis G."/>
            <person name="Widhalm J.R."/>
            <person name="Wisecaver J.H."/>
        </authorList>
    </citation>
    <scope>NUCLEOTIDE SEQUENCE</scope>
    <source>
        <strain evidence="1">ECLA1</strain>
    </source>
</reference>
<evidence type="ECO:0000313" key="2">
    <source>
        <dbReference type="Proteomes" id="UP001283361"/>
    </source>
</evidence>
<name>A0AAE1DLN0_9GAST</name>
<protein>
    <submittedName>
        <fullName evidence="1">Uncharacterized protein</fullName>
    </submittedName>
</protein>
<organism evidence="1 2">
    <name type="scientific">Elysia crispata</name>
    <name type="common">lettuce slug</name>
    <dbReference type="NCBI Taxonomy" id="231223"/>
    <lineage>
        <taxon>Eukaryota</taxon>
        <taxon>Metazoa</taxon>
        <taxon>Spiralia</taxon>
        <taxon>Lophotrochozoa</taxon>
        <taxon>Mollusca</taxon>
        <taxon>Gastropoda</taxon>
        <taxon>Heterobranchia</taxon>
        <taxon>Euthyneura</taxon>
        <taxon>Panpulmonata</taxon>
        <taxon>Sacoglossa</taxon>
        <taxon>Placobranchoidea</taxon>
        <taxon>Plakobranchidae</taxon>
        <taxon>Elysia</taxon>
    </lineage>
</organism>
<accession>A0AAE1DLN0</accession>
<dbReference type="EMBL" id="JAWDGP010003346">
    <property type="protein sequence ID" value="KAK3775291.1"/>
    <property type="molecule type" value="Genomic_DNA"/>
</dbReference>
<proteinExistence type="predicted"/>
<sequence>MDHTRVTYRSSCSTSPESFWGCYTRSSRSGRSSEYADSLPPTCSNLSYTKAANEVWTHPARHARNRKYLPS</sequence>
<keyword evidence="2" id="KW-1185">Reference proteome</keyword>
<dbReference type="Proteomes" id="UP001283361">
    <property type="component" value="Unassembled WGS sequence"/>
</dbReference>
<evidence type="ECO:0000313" key="1">
    <source>
        <dbReference type="EMBL" id="KAK3775291.1"/>
    </source>
</evidence>
<gene>
    <name evidence="1" type="ORF">RRG08_044967</name>
</gene>